<protein>
    <recommendedName>
        <fullName evidence="3">DUF2164 domain-containing protein</fullName>
    </recommendedName>
</protein>
<sequence>MIKNRIRSLIQLCRVVELNVNDEKVQACIAAVAMDVSLDVNTQGEALMNAFRSQTLPFINALKRTEEFRETMAVLSGELSVN</sequence>
<evidence type="ECO:0000313" key="1">
    <source>
        <dbReference type="EMBL" id="MDO6542941.1"/>
    </source>
</evidence>
<dbReference type="EMBL" id="JAUOPU010000008">
    <property type="protein sequence ID" value="MDO6542941.1"/>
    <property type="molecule type" value="Genomic_DNA"/>
</dbReference>
<organism evidence="1 2">
    <name type="scientific">Photobacterium sanguinicancri</name>
    <dbReference type="NCBI Taxonomy" id="875932"/>
    <lineage>
        <taxon>Bacteria</taxon>
        <taxon>Pseudomonadati</taxon>
        <taxon>Pseudomonadota</taxon>
        <taxon>Gammaproteobacteria</taxon>
        <taxon>Vibrionales</taxon>
        <taxon>Vibrionaceae</taxon>
        <taxon>Photobacterium</taxon>
    </lineage>
</organism>
<accession>A0AAW7Y3K9</accession>
<comment type="caution">
    <text evidence="1">The sequence shown here is derived from an EMBL/GenBank/DDBJ whole genome shotgun (WGS) entry which is preliminary data.</text>
</comment>
<reference evidence="1" key="1">
    <citation type="submission" date="2023-07" db="EMBL/GenBank/DDBJ databases">
        <title>Genome content predicts the carbon catabolic preferences of heterotrophic bacteria.</title>
        <authorList>
            <person name="Gralka M."/>
        </authorList>
    </citation>
    <scope>NUCLEOTIDE SEQUENCE</scope>
    <source>
        <strain evidence="1">G2M05</strain>
    </source>
</reference>
<dbReference type="AlphaFoldDB" id="A0AAW7Y3K9"/>
<evidence type="ECO:0008006" key="3">
    <source>
        <dbReference type="Google" id="ProtNLM"/>
    </source>
</evidence>
<proteinExistence type="predicted"/>
<gene>
    <name evidence="1" type="ORF">Q4568_10370</name>
</gene>
<evidence type="ECO:0000313" key="2">
    <source>
        <dbReference type="Proteomes" id="UP001170624"/>
    </source>
</evidence>
<dbReference type="RefSeq" id="WP_303499436.1">
    <property type="nucleotide sequence ID" value="NZ_JAUOPU010000008.1"/>
</dbReference>
<name>A0AAW7Y3K9_9GAMM</name>
<dbReference type="Proteomes" id="UP001170624">
    <property type="component" value="Unassembled WGS sequence"/>
</dbReference>